<name>A0ABP7M852_9GAMM</name>
<evidence type="ECO:0000256" key="1">
    <source>
        <dbReference type="ARBA" id="ARBA00000085"/>
    </source>
</evidence>
<dbReference type="EMBL" id="BAABBN010000004">
    <property type="protein sequence ID" value="GAA3916607.1"/>
    <property type="molecule type" value="Genomic_DNA"/>
</dbReference>
<dbReference type="EC" id="2.7.13.3" evidence="3"/>
<gene>
    <name evidence="13" type="ORF">GCM10022277_09190</name>
</gene>
<dbReference type="PROSITE" id="PS50109">
    <property type="entry name" value="HIS_KIN"/>
    <property type="match status" value="1"/>
</dbReference>
<feature type="domain" description="Histidine kinase" evidence="11">
    <location>
        <begin position="423"/>
        <end position="658"/>
    </location>
</feature>
<dbReference type="InterPro" id="IPR005467">
    <property type="entry name" value="His_kinase_dom"/>
</dbReference>
<dbReference type="SMART" id="SM00387">
    <property type="entry name" value="HATPase_c"/>
    <property type="match status" value="1"/>
</dbReference>
<dbReference type="PROSITE" id="PS50885">
    <property type="entry name" value="HAMP"/>
    <property type="match status" value="1"/>
</dbReference>
<comment type="subcellular location">
    <subcellularLocation>
        <location evidence="2">Cell membrane</location>
        <topology evidence="2">Multi-pass membrane protein</topology>
    </subcellularLocation>
</comment>
<dbReference type="Gene3D" id="1.10.287.130">
    <property type="match status" value="1"/>
</dbReference>
<keyword evidence="9 10" id="KW-1133">Transmembrane helix</keyword>
<dbReference type="InterPro" id="IPR004358">
    <property type="entry name" value="Sig_transdc_His_kin-like_C"/>
</dbReference>
<dbReference type="Pfam" id="PF02518">
    <property type="entry name" value="HATPase_c"/>
    <property type="match status" value="1"/>
</dbReference>
<keyword evidence="8" id="KW-0418">Kinase</keyword>
<comment type="catalytic activity">
    <reaction evidence="1">
        <text>ATP + protein L-histidine = ADP + protein N-phospho-L-histidine.</text>
        <dbReference type="EC" id="2.7.13.3"/>
    </reaction>
</comment>
<dbReference type="PANTHER" id="PTHR43065:SF47">
    <property type="match status" value="1"/>
</dbReference>
<accession>A0ABP7M852</accession>
<keyword evidence="10" id="KW-0472">Membrane</keyword>
<organism evidence="13 14">
    <name type="scientific">Litoribacillus peritrichatus</name>
    <dbReference type="NCBI Taxonomy" id="718191"/>
    <lineage>
        <taxon>Bacteria</taxon>
        <taxon>Pseudomonadati</taxon>
        <taxon>Pseudomonadota</taxon>
        <taxon>Gammaproteobacteria</taxon>
        <taxon>Oceanospirillales</taxon>
        <taxon>Oceanospirillaceae</taxon>
        <taxon>Litoribacillus</taxon>
    </lineage>
</organism>
<evidence type="ECO:0000256" key="9">
    <source>
        <dbReference type="ARBA" id="ARBA00022989"/>
    </source>
</evidence>
<feature type="transmembrane region" description="Helical" evidence="10">
    <location>
        <begin position="288"/>
        <end position="312"/>
    </location>
</feature>
<evidence type="ECO:0000313" key="14">
    <source>
        <dbReference type="Proteomes" id="UP001501565"/>
    </source>
</evidence>
<evidence type="ECO:0000313" key="13">
    <source>
        <dbReference type="EMBL" id="GAA3916607.1"/>
    </source>
</evidence>
<dbReference type="CDD" id="cd06225">
    <property type="entry name" value="HAMP"/>
    <property type="match status" value="1"/>
</dbReference>
<evidence type="ECO:0000256" key="5">
    <source>
        <dbReference type="ARBA" id="ARBA00022553"/>
    </source>
</evidence>
<evidence type="ECO:0000256" key="8">
    <source>
        <dbReference type="ARBA" id="ARBA00022777"/>
    </source>
</evidence>
<dbReference type="Pfam" id="PF00672">
    <property type="entry name" value="HAMP"/>
    <property type="match status" value="1"/>
</dbReference>
<reference evidence="14" key="1">
    <citation type="journal article" date="2019" name="Int. J. Syst. Evol. Microbiol.">
        <title>The Global Catalogue of Microorganisms (GCM) 10K type strain sequencing project: providing services to taxonomists for standard genome sequencing and annotation.</title>
        <authorList>
            <consortium name="The Broad Institute Genomics Platform"/>
            <consortium name="The Broad Institute Genome Sequencing Center for Infectious Disease"/>
            <person name="Wu L."/>
            <person name="Ma J."/>
        </authorList>
    </citation>
    <scope>NUCLEOTIDE SEQUENCE [LARGE SCALE GENOMIC DNA]</scope>
    <source>
        <strain evidence="14">JCM 17551</strain>
    </source>
</reference>
<keyword evidence="6" id="KW-0808">Transferase</keyword>
<dbReference type="PRINTS" id="PR00344">
    <property type="entry name" value="BCTRLSENSOR"/>
</dbReference>
<keyword evidence="7 10" id="KW-0812">Transmembrane</keyword>
<dbReference type="PANTHER" id="PTHR43065">
    <property type="entry name" value="SENSOR HISTIDINE KINASE"/>
    <property type="match status" value="1"/>
</dbReference>
<dbReference type="Gene3D" id="3.30.565.10">
    <property type="entry name" value="Histidine kinase-like ATPase, C-terminal domain"/>
    <property type="match status" value="1"/>
</dbReference>
<protein>
    <recommendedName>
        <fullName evidence="3">histidine kinase</fullName>
        <ecNumber evidence="3">2.7.13.3</ecNumber>
    </recommendedName>
</protein>
<dbReference type="SUPFAM" id="SSF55874">
    <property type="entry name" value="ATPase domain of HSP90 chaperone/DNA topoisomerase II/histidine kinase"/>
    <property type="match status" value="1"/>
</dbReference>
<dbReference type="InterPro" id="IPR036890">
    <property type="entry name" value="HATPase_C_sf"/>
</dbReference>
<evidence type="ECO:0000256" key="4">
    <source>
        <dbReference type="ARBA" id="ARBA00022475"/>
    </source>
</evidence>
<keyword evidence="4" id="KW-1003">Cell membrane</keyword>
<comment type="caution">
    <text evidence="13">The sequence shown here is derived from an EMBL/GenBank/DDBJ whole genome shotgun (WGS) entry which is preliminary data.</text>
</comment>
<evidence type="ECO:0000256" key="7">
    <source>
        <dbReference type="ARBA" id="ARBA00022692"/>
    </source>
</evidence>
<dbReference type="InterPro" id="IPR003594">
    <property type="entry name" value="HATPase_dom"/>
</dbReference>
<evidence type="ECO:0000256" key="2">
    <source>
        <dbReference type="ARBA" id="ARBA00004651"/>
    </source>
</evidence>
<evidence type="ECO:0000259" key="12">
    <source>
        <dbReference type="PROSITE" id="PS50885"/>
    </source>
</evidence>
<proteinExistence type="predicted"/>
<keyword evidence="14" id="KW-1185">Reference proteome</keyword>
<dbReference type="InterPro" id="IPR003660">
    <property type="entry name" value="HAMP_dom"/>
</dbReference>
<feature type="domain" description="HAMP" evidence="12">
    <location>
        <begin position="308"/>
        <end position="360"/>
    </location>
</feature>
<dbReference type="SUPFAM" id="SSF103190">
    <property type="entry name" value="Sensory domain-like"/>
    <property type="match status" value="1"/>
</dbReference>
<keyword evidence="5" id="KW-0597">Phosphoprotein</keyword>
<evidence type="ECO:0000256" key="3">
    <source>
        <dbReference type="ARBA" id="ARBA00012438"/>
    </source>
</evidence>
<evidence type="ECO:0000256" key="10">
    <source>
        <dbReference type="SAM" id="Phobius"/>
    </source>
</evidence>
<dbReference type="Proteomes" id="UP001501565">
    <property type="component" value="Unassembled WGS sequence"/>
</dbReference>
<evidence type="ECO:0000256" key="6">
    <source>
        <dbReference type="ARBA" id="ARBA00022679"/>
    </source>
</evidence>
<dbReference type="RefSeq" id="WP_344795956.1">
    <property type="nucleotide sequence ID" value="NZ_BAABBN010000004.1"/>
</dbReference>
<dbReference type="CDD" id="cd00075">
    <property type="entry name" value="HATPase"/>
    <property type="match status" value="1"/>
</dbReference>
<dbReference type="InterPro" id="IPR029151">
    <property type="entry name" value="Sensor-like_sf"/>
</dbReference>
<dbReference type="Gene3D" id="6.10.340.10">
    <property type="match status" value="1"/>
</dbReference>
<sequence>MTLRVQLALLLLLVTFLPIAIFTYQNQQTTSQQYIASKDAALMQAKSLMADAIDDYIKITQEVLWSDSYISVFREFLEGDPNSRQRYFSEVYGVLRTVVVKDSVFVNSAALLDHSGENLMDTSAYIYTEDESVNEYYRSVIETGDSYFSTRLVKDLLGHALYVSSPIKNTQGEVLGLLRLRIDSNRFQYLISKSLRDFTFDAILWDEAFVQLANLRQPLLVGTQGHDPGDMTMNKESFQHQTPVWFTLPDGRELRMLRATIKTLPWTLELSQDKSEFTAILDENYRQWLVQLALVFIVTLVGAIVVATYFVWPIKRVGLVAERIASGDYKARVPVFGSIEVRGMANSLKKMTRIILSNLAELEVKHNDKVKAERALLELNADLESRVEERTKELLAANEEKREALALLVQSEKMAELGNLVAGVTHEVNTPLGNNVTVASSLGDQLKAFKKLDKSGKLTHSDLKEFLKNCEFAAEVLQKNCQRASELMGSFKRVAVDQTSMRRRTFSLADSVNEVITTLHSTLKKYKHEIHVDIPMELVLDSYPGPLDQVLTNLINNSLIHAFKSIEVGHIHITAGFMEGFDHQRIEMIYKDDGVGIPEASANQVFDPFYTTLGNEGGSGIGLYLIKSLVENELGGAVFLDVNTEKGVVFVFELPIKAPVIQKKS</sequence>
<evidence type="ECO:0000259" key="11">
    <source>
        <dbReference type="PROSITE" id="PS50109"/>
    </source>
</evidence>